<proteinExistence type="predicted"/>
<keyword evidence="1" id="KW-0812">Transmembrane</keyword>
<evidence type="ECO:0000256" key="1">
    <source>
        <dbReference type="SAM" id="Phobius"/>
    </source>
</evidence>
<keyword evidence="1" id="KW-0472">Membrane</keyword>
<feature type="transmembrane region" description="Helical" evidence="1">
    <location>
        <begin position="6"/>
        <end position="28"/>
    </location>
</feature>
<comment type="caution">
    <text evidence="2">The sequence shown here is derived from an EMBL/GenBank/DDBJ whole genome shotgun (WGS) entry which is preliminary data.</text>
</comment>
<dbReference type="AlphaFoldDB" id="A0A2R6BGD3"/>
<name>A0A2R6BGD3_9ARCH</name>
<evidence type="ECO:0008006" key="4">
    <source>
        <dbReference type="Google" id="ProtNLM"/>
    </source>
</evidence>
<feature type="transmembrane region" description="Helical" evidence="1">
    <location>
        <begin position="80"/>
        <end position="100"/>
    </location>
</feature>
<keyword evidence="1" id="KW-1133">Transmembrane helix</keyword>
<accession>A0A2R6BGD3</accession>
<gene>
    <name evidence="2" type="ORF">B9Q07_11505</name>
</gene>
<evidence type="ECO:0000313" key="3">
    <source>
        <dbReference type="Proteomes" id="UP000241972"/>
    </source>
</evidence>
<dbReference type="Proteomes" id="UP000241972">
    <property type="component" value="Unassembled WGS sequence"/>
</dbReference>
<organism evidence="2 3">
    <name type="scientific">Candidatus Marsarchaeota G2 archaeon ECH_B_3</name>
    <dbReference type="NCBI Taxonomy" id="1978161"/>
    <lineage>
        <taxon>Archaea</taxon>
        <taxon>Candidatus Marsarchaeota</taxon>
        <taxon>Candidatus Marsarchaeota group 2</taxon>
    </lineage>
</organism>
<evidence type="ECO:0000313" key="2">
    <source>
        <dbReference type="EMBL" id="PSN97712.1"/>
    </source>
</evidence>
<sequence length="180" mass="19968">MNPLTGSAKFLFTTLLNAILALFFFLFAAHFASPAFVGRVALLQLLELGSSVALTLIPSQVVNRELGYSLGSGNSQTQRLSGSVLVSGLLASPFTLFILLFPRYLWLSIPYYILYIYFNYQSSILSGLGRFTEVNSMYAVFSVTRWGLSTLGVFYGLRYLNPVLDARRFDENSLGGNRFA</sequence>
<protein>
    <recommendedName>
        <fullName evidence="4">Polysaccharide biosynthesis protein</fullName>
    </recommendedName>
</protein>
<reference evidence="2 3" key="1">
    <citation type="submission" date="2017-04" db="EMBL/GenBank/DDBJ databases">
        <title>Novel microbial lineages endemic to geothermal iron-oxide mats fill important gaps in the evolutionary history of Archaea.</title>
        <authorList>
            <person name="Jay Z.J."/>
            <person name="Beam J.P."/>
            <person name="Dlakic M."/>
            <person name="Rusch D.B."/>
            <person name="Kozubal M.A."/>
            <person name="Inskeep W.P."/>
        </authorList>
    </citation>
    <scope>NUCLEOTIDE SEQUENCE [LARGE SCALE GENOMIC DNA]</scope>
    <source>
        <strain evidence="2">ECH_B_3</strain>
    </source>
</reference>
<dbReference type="EMBL" id="NEXI01000051">
    <property type="protein sequence ID" value="PSN97712.1"/>
    <property type="molecule type" value="Genomic_DNA"/>
</dbReference>
<feature type="transmembrane region" description="Helical" evidence="1">
    <location>
        <begin position="137"/>
        <end position="157"/>
    </location>
</feature>